<dbReference type="GO" id="GO:0005524">
    <property type="term" value="F:ATP binding"/>
    <property type="evidence" value="ECO:0007669"/>
    <property type="project" value="UniProtKB-KW"/>
</dbReference>
<evidence type="ECO:0000256" key="6">
    <source>
        <dbReference type="ARBA" id="ARBA00022741"/>
    </source>
</evidence>
<keyword evidence="5" id="KW-0677">Repeat</keyword>
<dbReference type="PANTHER" id="PTHR43790:SF3">
    <property type="entry name" value="D-ALLOSE IMPORT ATP-BINDING PROTEIN ALSA-RELATED"/>
    <property type="match status" value="1"/>
</dbReference>
<comment type="similarity">
    <text evidence="1">Belongs to the ABC transporter superfamily.</text>
</comment>
<dbReference type="Proteomes" id="UP001225788">
    <property type="component" value="Plasmid unnamed1"/>
</dbReference>
<keyword evidence="6" id="KW-0547">Nucleotide-binding</keyword>
<evidence type="ECO:0000256" key="2">
    <source>
        <dbReference type="ARBA" id="ARBA00022448"/>
    </source>
</evidence>
<dbReference type="SUPFAM" id="SSF52540">
    <property type="entry name" value="P-loop containing nucleoside triphosphate hydrolases"/>
    <property type="match status" value="2"/>
</dbReference>
<geneLocation type="plasmid" evidence="11 12">
    <name>unnamed1</name>
</geneLocation>
<dbReference type="PROSITE" id="PS00211">
    <property type="entry name" value="ABC_TRANSPORTER_1"/>
    <property type="match status" value="1"/>
</dbReference>
<dbReference type="RefSeq" id="WP_306160999.1">
    <property type="nucleotide sequence ID" value="NZ_CP132315.1"/>
</dbReference>
<accession>A0ABY9K9R6</accession>
<dbReference type="InterPro" id="IPR050107">
    <property type="entry name" value="ABC_carbohydrate_import_ATPase"/>
</dbReference>
<evidence type="ECO:0000313" key="12">
    <source>
        <dbReference type="Proteomes" id="UP001225788"/>
    </source>
</evidence>
<keyword evidence="12" id="KW-1185">Reference proteome</keyword>
<keyword evidence="11" id="KW-0614">Plasmid</keyword>
<name>A0ABY9K9R6_9HYPH</name>
<feature type="domain" description="ABC transporter" evidence="10">
    <location>
        <begin position="254"/>
        <end position="497"/>
    </location>
</feature>
<dbReference type="InterPro" id="IPR003439">
    <property type="entry name" value="ABC_transporter-like_ATP-bd"/>
</dbReference>
<gene>
    <name evidence="11" type="ORF">Q9315_21500</name>
</gene>
<evidence type="ECO:0000256" key="9">
    <source>
        <dbReference type="ARBA" id="ARBA00023136"/>
    </source>
</evidence>
<keyword evidence="9" id="KW-0472">Membrane</keyword>
<dbReference type="InterPro" id="IPR003593">
    <property type="entry name" value="AAA+_ATPase"/>
</dbReference>
<keyword evidence="7 11" id="KW-0067">ATP-binding</keyword>
<feature type="domain" description="ABC transporter" evidence="10">
    <location>
        <begin position="6"/>
        <end position="241"/>
    </location>
</feature>
<evidence type="ECO:0000313" key="11">
    <source>
        <dbReference type="EMBL" id="WLS04773.1"/>
    </source>
</evidence>
<evidence type="ECO:0000256" key="7">
    <source>
        <dbReference type="ARBA" id="ARBA00022840"/>
    </source>
</evidence>
<evidence type="ECO:0000256" key="5">
    <source>
        <dbReference type="ARBA" id="ARBA00022737"/>
    </source>
</evidence>
<keyword evidence="3" id="KW-1003">Cell membrane</keyword>
<dbReference type="PROSITE" id="PS50893">
    <property type="entry name" value="ABC_TRANSPORTER_2"/>
    <property type="match status" value="2"/>
</dbReference>
<dbReference type="CDD" id="cd03215">
    <property type="entry name" value="ABC_Carb_Monos_II"/>
    <property type="match status" value="1"/>
</dbReference>
<evidence type="ECO:0000256" key="3">
    <source>
        <dbReference type="ARBA" id="ARBA00022475"/>
    </source>
</evidence>
<dbReference type="Pfam" id="PF00005">
    <property type="entry name" value="ABC_tran"/>
    <property type="match status" value="2"/>
</dbReference>
<keyword evidence="8" id="KW-1278">Translocase</keyword>
<keyword evidence="4" id="KW-0762">Sugar transport</keyword>
<dbReference type="SMART" id="SM00382">
    <property type="entry name" value="AAA"/>
    <property type="match status" value="2"/>
</dbReference>
<dbReference type="Gene3D" id="3.40.50.300">
    <property type="entry name" value="P-loop containing nucleotide triphosphate hydrolases"/>
    <property type="match status" value="2"/>
</dbReference>
<protein>
    <submittedName>
        <fullName evidence="11">Sugar ABC transporter ATP-binding protein</fullName>
    </submittedName>
</protein>
<evidence type="ECO:0000256" key="8">
    <source>
        <dbReference type="ARBA" id="ARBA00022967"/>
    </source>
</evidence>
<dbReference type="InterPro" id="IPR027417">
    <property type="entry name" value="P-loop_NTPase"/>
</dbReference>
<evidence type="ECO:0000256" key="4">
    <source>
        <dbReference type="ARBA" id="ARBA00022597"/>
    </source>
</evidence>
<keyword evidence="2" id="KW-0813">Transport</keyword>
<dbReference type="EMBL" id="CP132315">
    <property type="protein sequence ID" value="WLS04773.1"/>
    <property type="molecule type" value="Genomic_DNA"/>
</dbReference>
<sequence>MNSAKLVMRSISKRFGGIAALEQAGLEVRAGEAHALMGANGAGKSTMMNVLGGVVRPDHGQILIDGEVVSFASPTQAKQKGVSFVHQELNMLPSMTVAENVMIDAMPTRGGLVDRKAMRLRTAELLRRLDCTFSPDTLVETLSMGDRQMVEVARALVTDPGIVIFDEPTSSLSEREKRRLFDVVLGLKRDGVAVIYITHFLEEIFEVCDRVTVMRNGTTIETRDMHAITAGEVVTAMLGSVEAEERVRPAFISIEPPLLAASGLSRDGAIADVGFEVRPGEVVGLWGLLGSGRTEILRAIVGLDPLDAGELRWRAGDTLDIIRPDKLHRKVGFVTEDRRGEGLLLPLSVAKNISFGNLDKVKGAFGMIDAAKEKTFASGFVERLRIKLSSLSQPVRTLSGGNQQKVVFARWLGTRPKLFMLDEPTRGLDVSAKTEILRLTAELATEGAGVIFVSSELEEMMRVCDRYLVVHRGRIVANFYGDATKDDLMHAVSDGRVAA</sequence>
<organism evidence="11 12">
    <name type="scientific">Shinella oryzae</name>
    <dbReference type="NCBI Taxonomy" id="2871820"/>
    <lineage>
        <taxon>Bacteria</taxon>
        <taxon>Pseudomonadati</taxon>
        <taxon>Pseudomonadota</taxon>
        <taxon>Alphaproteobacteria</taxon>
        <taxon>Hyphomicrobiales</taxon>
        <taxon>Rhizobiaceae</taxon>
        <taxon>Shinella</taxon>
    </lineage>
</organism>
<dbReference type="CDD" id="cd03216">
    <property type="entry name" value="ABC_Carb_Monos_I"/>
    <property type="match status" value="1"/>
</dbReference>
<dbReference type="PANTHER" id="PTHR43790">
    <property type="entry name" value="CARBOHYDRATE TRANSPORT ATP-BINDING PROTEIN MG119-RELATED"/>
    <property type="match status" value="1"/>
</dbReference>
<reference evidence="11 12" key="1">
    <citation type="submission" date="2023-08" db="EMBL/GenBank/DDBJ databases">
        <title>Pathogen: clinical or host-associated sample.</title>
        <authorList>
            <person name="Hergert J."/>
            <person name="Casey R."/>
            <person name="Wagner J."/>
            <person name="Young E.L."/>
            <person name="Oakeson K.F."/>
        </authorList>
    </citation>
    <scope>NUCLEOTIDE SEQUENCE [LARGE SCALE GENOMIC DNA]</scope>
    <source>
        <strain evidence="11 12">UPHL-collab-2</strain>
        <plasmid evidence="11 12">unnamed1</plasmid>
    </source>
</reference>
<dbReference type="InterPro" id="IPR017871">
    <property type="entry name" value="ABC_transporter-like_CS"/>
</dbReference>
<proteinExistence type="inferred from homology"/>
<evidence type="ECO:0000256" key="1">
    <source>
        <dbReference type="ARBA" id="ARBA00005417"/>
    </source>
</evidence>
<evidence type="ECO:0000259" key="10">
    <source>
        <dbReference type="PROSITE" id="PS50893"/>
    </source>
</evidence>